<protein>
    <submittedName>
        <fullName evidence="2">DUF1552 domain-containing protein</fullName>
    </submittedName>
</protein>
<keyword evidence="1" id="KW-0732">Signal</keyword>
<gene>
    <name evidence="2" type="ORF">HG543_03025</name>
</gene>
<evidence type="ECO:0000313" key="3">
    <source>
        <dbReference type="Proteomes" id="UP000518300"/>
    </source>
</evidence>
<comment type="caution">
    <text evidence="2">The sequence shown here is derived from an EMBL/GenBank/DDBJ whole genome shotgun (WGS) entry which is preliminary data.</text>
</comment>
<feature type="signal peptide" evidence="1">
    <location>
        <begin position="1"/>
        <end position="33"/>
    </location>
</feature>
<evidence type="ECO:0000256" key="1">
    <source>
        <dbReference type="SAM" id="SignalP"/>
    </source>
</evidence>
<evidence type="ECO:0000313" key="2">
    <source>
        <dbReference type="EMBL" id="NMO13836.1"/>
    </source>
</evidence>
<organism evidence="2 3">
    <name type="scientific">Pyxidicoccus fallax</name>
    <dbReference type="NCBI Taxonomy" id="394095"/>
    <lineage>
        <taxon>Bacteria</taxon>
        <taxon>Pseudomonadati</taxon>
        <taxon>Myxococcota</taxon>
        <taxon>Myxococcia</taxon>
        <taxon>Myxococcales</taxon>
        <taxon>Cystobacterineae</taxon>
        <taxon>Myxococcaceae</taxon>
        <taxon>Pyxidicoccus</taxon>
    </lineage>
</organism>
<dbReference type="RefSeq" id="WP_169343117.1">
    <property type="nucleotide sequence ID" value="NZ_JABBJJ010000008.1"/>
</dbReference>
<dbReference type="Pfam" id="PF07586">
    <property type="entry name" value="HXXSHH"/>
    <property type="match status" value="1"/>
</dbReference>
<accession>A0A848L5E2</accession>
<sequence>MSKKFQLSRRTFLRGAGALMALPVLEGMLPATARAQAQSAIGSAPRRLAVFYTPNGIHMPKWTPNGTGTNWELTPTLQPLAPVKNDVLVISGLANDPGRPDGDGHHAAATAAFLSCAKAFKTEGTDFRAGISMDQVIANHLAARKATRFPSLELGNDAGKGIGNCDSGYACPYANNIAWAGPTTPVAKETRPKAVFDRLFAGFDPNATQAQLEKRRAYGKSIIDFVRDDATSLRSQLGTTDRRKLDEYFTGVRDLEKQVEAIEADGPSCNPGISPDDNEDPRVKTKVMMDLIVLAFQCDLTRVATFMLANARSNKVYGFLGLSGGHHTYSHHQKVDANYEALATIDRWEVEQYAYLLERMKGIQEANGKTLLDNSMVYFSSEIADGNSHQHNNLPILVAGSGGGVITPGRHIRYNGAPLANLYISMMQAMGVPGITTFGDNGTGPLPDLKA</sequence>
<dbReference type="InterPro" id="IPR011447">
    <property type="entry name" value="DUF1552"/>
</dbReference>
<dbReference type="AlphaFoldDB" id="A0A848L5E2"/>
<feature type="chain" id="PRO_5032403416" evidence="1">
    <location>
        <begin position="34"/>
        <end position="451"/>
    </location>
</feature>
<dbReference type="PROSITE" id="PS51318">
    <property type="entry name" value="TAT"/>
    <property type="match status" value="1"/>
</dbReference>
<dbReference type="Proteomes" id="UP000518300">
    <property type="component" value="Unassembled WGS sequence"/>
</dbReference>
<reference evidence="2 3" key="1">
    <citation type="submission" date="2020-04" db="EMBL/GenBank/DDBJ databases">
        <title>Draft genome of Pyxidicoccus fallax type strain.</title>
        <authorList>
            <person name="Whitworth D.E."/>
        </authorList>
    </citation>
    <scope>NUCLEOTIDE SEQUENCE [LARGE SCALE GENOMIC DNA]</scope>
    <source>
        <strain evidence="2 3">DSM 14698</strain>
    </source>
</reference>
<keyword evidence="3" id="KW-1185">Reference proteome</keyword>
<name>A0A848L5E2_9BACT</name>
<dbReference type="InterPro" id="IPR006311">
    <property type="entry name" value="TAT_signal"/>
</dbReference>
<proteinExistence type="predicted"/>
<dbReference type="EMBL" id="JABBJJ010000008">
    <property type="protein sequence ID" value="NMO13836.1"/>
    <property type="molecule type" value="Genomic_DNA"/>
</dbReference>